<evidence type="ECO:0000256" key="1">
    <source>
        <dbReference type="SAM" id="MobiDB-lite"/>
    </source>
</evidence>
<proteinExistence type="predicted"/>
<feature type="region of interest" description="Disordered" evidence="1">
    <location>
        <begin position="37"/>
        <end position="74"/>
    </location>
</feature>
<protein>
    <submittedName>
        <fullName evidence="2">Uncharacterized protein</fullName>
    </submittedName>
</protein>
<organism evidence="2 3">
    <name type="scientific">Morella rubra</name>
    <name type="common">Chinese bayberry</name>
    <dbReference type="NCBI Taxonomy" id="262757"/>
    <lineage>
        <taxon>Eukaryota</taxon>
        <taxon>Viridiplantae</taxon>
        <taxon>Streptophyta</taxon>
        <taxon>Embryophyta</taxon>
        <taxon>Tracheophyta</taxon>
        <taxon>Spermatophyta</taxon>
        <taxon>Magnoliopsida</taxon>
        <taxon>eudicotyledons</taxon>
        <taxon>Gunneridae</taxon>
        <taxon>Pentapetalae</taxon>
        <taxon>rosids</taxon>
        <taxon>fabids</taxon>
        <taxon>Fagales</taxon>
        <taxon>Myricaceae</taxon>
        <taxon>Morella</taxon>
    </lineage>
</organism>
<dbReference type="PANTHER" id="PTHR33641:SF15">
    <property type="entry name" value="AVR9_CF-9 RAPIDLY ELICITED PROTEIN"/>
    <property type="match status" value="1"/>
</dbReference>
<evidence type="ECO:0000313" key="3">
    <source>
        <dbReference type="Proteomes" id="UP000516437"/>
    </source>
</evidence>
<accession>A0A6A1V524</accession>
<gene>
    <name evidence="2" type="ORF">CJ030_MR7G017736</name>
</gene>
<reference evidence="2 3" key="1">
    <citation type="journal article" date="2019" name="Plant Biotechnol. J.">
        <title>The red bayberry genome and genetic basis of sex determination.</title>
        <authorList>
            <person name="Jia H.M."/>
            <person name="Jia H.J."/>
            <person name="Cai Q.L."/>
            <person name="Wang Y."/>
            <person name="Zhao H.B."/>
            <person name="Yang W.F."/>
            <person name="Wang G.Y."/>
            <person name="Li Y.H."/>
            <person name="Zhan D.L."/>
            <person name="Shen Y.T."/>
            <person name="Niu Q.F."/>
            <person name="Chang L."/>
            <person name="Qiu J."/>
            <person name="Zhao L."/>
            <person name="Xie H.B."/>
            <person name="Fu W.Y."/>
            <person name="Jin J."/>
            <person name="Li X.W."/>
            <person name="Jiao Y."/>
            <person name="Zhou C.C."/>
            <person name="Tu T."/>
            <person name="Chai C.Y."/>
            <person name="Gao J.L."/>
            <person name="Fan L.J."/>
            <person name="van de Weg E."/>
            <person name="Wang J.Y."/>
            <person name="Gao Z.S."/>
        </authorList>
    </citation>
    <scope>NUCLEOTIDE SEQUENCE [LARGE SCALE GENOMIC DNA]</scope>
    <source>
        <tissue evidence="2">Leaves</tissue>
    </source>
</reference>
<dbReference type="PANTHER" id="PTHR33641">
    <property type="entry name" value="OS06G0133500 PROTEIN"/>
    <property type="match status" value="1"/>
</dbReference>
<feature type="compositionally biased region" description="Polar residues" evidence="1">
    <location>
        <begin position="37"/>
        <end position="46"/>
    </location>
</feature>
<dbReference type="OrthoDB" id="751010at2759"/>
<name>A0A6A1V524_9ROSI</name>
<comment type="caution">
    <text evidence="2">The sequence shown here is derived from an EMBL/GenBank/DDBJ whole genome shotgun (WGS) entry which is preliminary data.</text>
</comment>
<keyword evidence="3" id="KW-1185">Reference proteome</keyword>
<evidence type="ECO:0000313" key="2">
    <source>
        <dbReference type="EMBL" id="KAB1207761.1"/>
    </source>
</evidence>
<dbReference type="Proteomes" id="UP000516437">
    <property type="component" value="Chromosome 7"/>
</dbReference>
<sequence>MNSMFSSFDGLFAEILGQAVRTSFPSLNNGRGNTITCTRSSSSQPQHDAGVINKVETSDVNKKQQGVGKEQQRRAPRFALEFDGLNCCETLVSR</sequence>
<dbReference type="AlphaFoldDB" id="A0A6A1V524"/>
<dbReference type="EMBL" id="RXIC02000025">
    <property type="protein sequence ID" value="KAB1207761.1"/>
    <property type="molecule type" value="Genomic_DNA"/>
</dbReference>